<reference evidence="1" key="1">
    <citation type="journal article" date="2020" name="Stud. Mycol.">
        <title>101 Dothideomycetes genomes: a test case for predicting lifestyles and emergence of pathogens.</title>
        <authorList>
            <person name="Haridas S."/>
            <person name="Albert R."/>
            <person name="Binder M."/>
            <person name="Bloem J."/>
            <person name="Labutti K."/>
            <person name="Salamov A."/>
            <person name="Andreopoulos B."/>
            <person name="Baker S."/>
            <person name="Barry K."/>
            <person name="Bills G."/>
            <person name="Bluhm B."/>
            <person name="Cannon C."/>
            <person name="Castanera R."/>
            <person name="Culley D."/>
            <person name="Daum C."/>
            <person name="Ezra D."/>
            <person name="Gonzalez J."/>
            <person name="Henrissat B."/>
            <person name="Kuo A."/>
            <person name="Liang C."/>
            <person name="Lipzen A."/>
            <person name="Lutzoni F."/>
            <person name="Magnuson J."/>
            <person name="Mondo S."/>
            <person name="Nolan M."/>
            <person name="Ohm R."/>
            <person name="Pangilinan J."/>
            <person name="Park H.-J."/>
            <person name="Ramirez L."/>
            <person name="Alfaro M."/>
            <person name="Sun H."/>
            <person name="Tritt A."/>
            <person name="Yoshinaga Y."/>
            <person name="Zwiers L.-H."/>
            <person name="Turgeon B."/>
            <person name="Goodwin S."/>
            <person name="Spatafora J."/>
            <person name="Crous P."/>
            <person name="Grigoriev I."/>
        </authorList>
    </citation>
    <scope>NUCLEOTIDE SEQUENCE</scope>
    <source>
        <strain evidence="1">CBS 627.86</strain>
    </source>
</reference>
<dbReference type="AlphaFoldDB" id="A0A6A5YUT4"/>
<name>A0A6A5YUT4_9PLEO</name>
<evidence type="ECO:0000313" key="1">
    <source>
        <dbReference type="EMBL" id="KAF2109838.1"/>
    </source>
</evidence>
<accession>A0A6A5YUT4</accession>
<proteinExistence type="predicted"/>
<protein>
    <submittedName>
        <fullName evidence="1">Uncharacterized protein</fullName>
    </submittedName>
</protein>
<organism evidence="1 2">
    <name type="scientific">Lophiotrema nucula</name>
    <dbReference type="NCBI Taxonomy" id="690887"/>
    <lineage>
        <taxon>Eukaryota</taxon>
        <taxon>Fungi</taxon>
        <taxon>Dikarya</taxon>
        <taxon>Ascomycota</taxon>
        <taxon>Pezizomycotina</taxon>
        <taxon>Dothideomycetes</taxon>
        <taxon>Pleosporomycetidae</taxon>
        <taxon>Pleosporales</taxon>
        <taxon>Lophiotremataceae</taxon>
        <taxon>Lophiotrema</taxon>
    </lineage>
</organism>
<dbReference type="Proteomes" id="UP000799770">
    <property type="component" value="Unassembled WGS sequence"/>
</dbReference>
<gene>
    <name evidence="1" type="ORF">BDV96DRAFT_604331</name>
</gene>
<evidence type="ECO:0000313" key="2">
    <source>
        <dbReference type="Proteomes" id="UP000799770"/>
    </source>
</evidence>
<keyword evidence="2" id="KW-1185">Reference proteome</keyword>
<dbReference type="EMBL" id="ML977340">
    <property type="protein sequence ID" value="KAF2109838.1"/>
    <property type="molecule type" value="Genomic_DNA"/>
</dbReference>
<dbReference type="OrthoDB" id="190265at2759"/>
<sequence length="282" mass="31927">MPIQSLPLEMTTKVVSHLADYDGDSGYLTKASLVDIKSARLVSRWFNKASIPALVDACFVFYPTRNSMSRLLWLSSNPDLVPYVHRLKLVGVTLRDPSPGDGYLWFEAEEIHGLNWQQSAQDRQCLKAVTVLHSAARALEGSYTTLGQFRTDLTMALRNLRRLEMIRLDRDLAPGQHLPDWSGPDKLRRLTGWHDSIDLRDIFYGDYVYSDATGRKYQFLDDVFAAVQAGVGGRRMKVVVSSIPGRPFPLRTAMRGVADVDVAWKQDVDVEEERTRPMLPRS</sequence>